<dbReference type="Proteomes" id="UP000054144">
    <property type="component" value="Unassembled WGS sequence"/>
</dbReference>
<organism evidence="2 3">
    <name type="scientific">Fistulina hepatica ATCC 64428</name>
    <dbReference type="NCBI Taxonomy" id="1128425"/>
    <lineage>
        <taxon>Eukaryota</taxon>
        <taxon>Fungi</taxon>
        <taxon>Dikarya</taxon>
        <taxon>Basidiomycota</taxon>
        <taxon>Agaricomycotina</taxon>
        <taxon>Agaricomycetes</taxon>
        <taxon>Agaricomycetidae</taxon>
        <taxon>Agaricales</taxon>
        <taxon>Fistulinaceae</taxon>
        <taxon>Fistulina</taxon>
    </lineage>
</organism>
<evidence type="ECO:0000313" key="3">
    <source>
        <dbReference type="Proteomes" id="UP000054144"/>
    </source>
</evidence>
<dbReference type="PANTHER" id="PTHR10492:SF57">
    <property type="entry name" value="ATP-DEPENDENT DNA HELICASE"/>
    <property type="match status" value="1"/>
</dbReference>
<accession>A0A0D7AIZ2</accession>
<dbReference type="AlphaFoldDB" id="A0A0D7AIZ2"/>
<dbReference type="PANTHER" id="PTHR10492">
    <property type="match status" value="1"/>
</dbReference>
<feature type="non-terminal residue" evidence="2">
    <location>
        <position position="1"/>
    </location>
</feature>
<gene>
    <name evidence="2" type="ORF">FISHEDRAFT_12425</name>
</gene>
<feature type="non-terminal residue" evidence="2">
    <location>
        <position position="586"/>
    </location>
</feature>
<evidence type="ECO:0000313" key="2">
    <source>
        <dbReference type="EMBL" id="KIY51825.1"/>
    </source>
</evidence>
<proteinExistence type="predicted"/>
<dbReference type="InterPro" id="IPR025476">
    <property type="entry name" value="Helitron_helicase-like"/>
</dbReference>
<sequence length="586" mass="67493">RSLFIIQHDSTSQSIPTLSRQWEPLSYPLLFPHGTLGWGLPVSEQGLSDRWLRSDDTDTIGSQLWYYRVRLLRDEPRFHIFGRLTNEYLVDMFSRNLECRLAYIRQNQIRLRQQDALLMGAESVPDTENIYLPSSFLGSTRWASAQIEDSLAIAARHGAPTFFITFTGNPDWPEICQRLRPGQTWTDLPVVVVRVFHARFRAFLSALRSMFPSAGKVVYIIHSVEFQKRGNPHAHVLIRYEHGDTLTPDDIDRIISAEVPAHPQDATIIQRFMIHRHRLHTDNGSHVHMTSYCPTAHQTTIAPNGRICYRRCGREDAWVVPHCLPLLRKFECHINFEVASTSHIFQYIFKYIHKGPDTTIYTARHVSDSPQQPIDEIDDFWNARYLSAGEAAWRILGYRVATKDPAVTALPVHLPTTNSYVSPHRQYIRCNNTESDMSLLDRYFARPSGTFCDHHNTLRHFDNILYTEYFELFCLTKFDATSPAKANHFLEQNSDSTSSHPMHVILRAASACHTTRLHSLLKPHSEAFYVRTLLLHRPARSFSQLRTVDGVEYLSFQEAAYALHLFADENEAQHAMNEAVESLRTP</sequence>
<feature type="domain" description="Helitron helicase-like" evidence="1">
    <location>
        <begin position="68"/>
        <end position="238"/>
    </location>
</feature>
<evidence type="ECO:0000259" key="1">
    <source>
        <dbReference type="Pfam" id="PF14214"/>
    </source>
</evidence>
<dbReference type="EMBL" id="KN881648">
    <property type="protein sequence ID" value="KIY51825.1"/>
    <property type="molecule type" value="Genomic_DNA"/>
</dbReference>
<dbReference type="OrthoDB" id="3366231at2759"/>
<reference evidence="2 3" key="1">
    <citation type="journal article" date="2015" name="Fungal Genet. Biol.">
        <title>Evolution of novel wood decay mechanisms in Agaricales revealed by the genome sequences of Fistulina hepatica and Cylindrobasidium torrendii.</title>
        <authorList>
            <person name="Floudas D."/>
            <person name="Held B.W."/>
            <person name="Riley R."/>
            <person name="Nagy L.G."/>
            <person name="Koehler G."/>
            <person name="Ransdell A.S."/>
            <person name="Younus H."/>
            <person name="Chow J."/>
            <person name="Chiniquy J."/>
            <person name="Lipzen A."/>
            <person name="Tritt A."/>
            <person name="Sun H."/>
            <person name="Haridas S."/>
            <person name="LaButti K."/>
            <person name="Ohm R.A."/>
            <person name="Kues U."/>
            <person name="Blanchette R.A."/>
            <person name="Grigoriev I.V."/>
            <person name="Minto R.E."/>
            <person name="Hibbett D.S."/>
        </authorList>
    </citation>
    <scope>NUCLEOTIDE SEQUENCE [LARGE SCALE GENOMIC DNA]</scope>
    <source>
        <strain evidence="2 3">ATCC 64428</strain>
    </source>
</reference>
<keyword evidence="3" id="KW-1185">Reference proteome</keyword>
<protein>
    <recommendedName>
        <fullName evidence="1">Helitron helicase-like domain-containing protein</fullName>
    </recommendedName>
</protein>
<dbReference type="Pfam" id="PF14214">
    <property type="entry name" value="Helitron_like_N"/>
    <property type="match status" value="1"/>
</dbReference>
<name>A0A0D7AIZ2_9AGAR</name>